<dbReference type="Proteomes" id="UP000886520">
    <property type="component" value="Chromosome 3"/>
</dbReference>
<protein>
    <submittedName>
        <fullName evidence="1">Uncharacterized protein</fullName>
    </submittedName>
</protein>
<evidence type="ECO:0000313" key="1">
    <source>
        <dbReference type="EMBL" id="KAI5082692.1"/>
    </source>
</evidence>
<comment type="caution">
    <text evidence="1">The sequence shown here is derived from an EMBL/GenBank/DDBJ whole genome shotgun (WGS) entry which is preliminary data.</text>
</comment>
<keyword evidence="2" id="KW-1185">Reference proteome</keyword>
<accession>A0A9D4VC31</accession>
<dbReference type="EMBL" id="JABFUD020000002">
    <property type="protein sequence ID" value="KAI5082692.1"/>
    <property type="molecule type" value="Genomic_DNA"/>
</dbReference>
<proteinExistence type="predicted"/>
<dbReference type="AlphaFoldDB" id="A0A9D4VC31"/>
<name>A0A9D4VC31_ADICA</name>
<reference evidence="1" key="1">
    <citation type="submission" date="2021-01" db="EMBL/GenBank/DDBJ databases">
        <title>Adiantum capillus-veneris genome.</title>
        <authorList>
            <person name="Fang Y."/>
            <person name="Liao Q."/>
        </authorList>
    </citation>
    <scope>NUCLEOTIDE SEQUENCE</scope>
    <source>
        <strain evidence="1">H3</strain>
        <tissue evidence="1">Leaf</tissue>
    </source>
</reference>
<organism evidence="1 2">
    <name type="scientific">Adiantum capillus-veneris</name>
    <name type="common">Maidenhair fern</name>
    <dbReference type="NCBI Taxonomy" id="13818"/>
    <lineage>
        <taxon>Eukaryota</taxon>
        <taxon>Viridiplantae</taxon>
        <taxon>Streptophyta</taxon>
        <taxon>Embryophyta</taxon>
        <taxon>Tracheophyta</taxon>
        <taxon>Polypodiopsida</taxon>
        <taxon>Polypodiidae</taxon>
        <taxon>Polypodiales</taxon>
        <taxon>Pteridineae</taxon>
        <taxon>Pteridaceae</taxon>
        <taxon>Vittarioideae</taxon>
        <taxon>Adiantum</taxon>
    </lineage>
</organism>
<sequence length="335" mass="37792">MAGCLLQHCAGSFLHHLHLRSLPRNGSVLLKDALQRLQKNLASYCGAPENQKQEEARIAERLVQAVSFTAAATAPSIVAQHVFFCMQLYMHRTLLCDSDAACYVKILQTLWEFEDQCLILRSSLINDLAVRALLEAHHLRSCRPAISAALHSMFITSSHENKGVLVETILREVYKQNDLLSTWNEAIIAGIGKSHMRLGLVELALLDRCSSVDAVMNPNVDVLVCCIKAAFSCISFNCDKIRQTVFEKLSHLRGHAVPVYIRFFQALAEIDKVDTIVYINLMIKLLREKKGLDMAVQTSLYSAIDLLKRRSAENVYKVPYFQVFSEKWLPTIENM</sequence>
<evidence type="ECO:0000313" key="2">
    <source>
        <dbReference type="Proteomes" id="UP000886520"/>
    </source>
</evidence>
<dbReference type="OrthoDB" id="1929565at2759"/>
<gene>
    <name evidence="1" type="ORF">GOP47_0002435</name>
</gene>